<dbReference type="Proteomes" id="UP000886653">
    <property type="component" value="Unassembled WGS sequence"/>
</dbReference>
<dbReference type="AlphaFoldDB" id="A0A9P6NQ82"/>
<accession>A0A9P6NQ82</accession>
<comment type="caution">
    <text evidence="1">The sequence shown here is derived from an EMBL/GenBank/DDBJ whole genome shotgun (WGS) entry which is preliminary data.</text>
</comment>
<evidence type="ECO:0000313" key="2">
    <source>
        <dbReference type="Proteomes" id="UP000886653"/>
    </source>
</evidence>
<keyword evidence="2" id="KW-1185">Reference proteome</keyword>
<organism evidence="1 2">
    <name type="scientific">Cronartium quercuum f. sp. fusiforme G11</name>
    <dbReference type="NCBI Taxonomy" id="708437"/>
    <lineage>
        <taxon>Eukaryota</taxon>
        <taxon>Fungi</taxon>
        <taxon>Dikarya</taxon>
        <taxon>Basidiomycota</taxon>
        <taxon>Pucciniomycotina</taxon>
        <taxon>Pucciniomycetes</taxon>
        <taxon>Pucciniales</taxon>
        <taxon>Coleosporiaceae</taxon>
        <taxon>Cronartium</taxon>
    </lineage>
</organism>
<dbReference type="EMBL" id="MU167213">
    <property type="protein sequence ID" value="KAG0151361.1"/>
    <property type="molecule type" value="Genomic_DNA"/>
</dbReference>
<gene>
    <name evidence="1" type="ORF">CROQUDRAFT_103659</name>
</gene>
<evidence type="ECO:0000313" key="1">
    <source>
        <dbReference type="EMBL" id="KAG0151361.1"/>
    </source>
</evidence>
<proteinExistence type="predicted"/>
<sequence>MFLSYCVTIMSLFYFVFPHQSRLRILRYRFLSPTEIVGAPEQRLYFGSVLDGGRCSIVDYSVTSDLAPRSIPSNEATPMSVLSGKVLVAPVLRRYAPPEPSHLRPIRHSPSLSSSPKVGFPIRFTQATKASIMLEGQRIMESLRYFHDLAKVRPSRTSADDRPYFDHRPTTS</sequence>
<protein>
    <submittedName>
        <fullName evidence="1">Uncharacterized protein</fullName>
    </submittedName>
</protein>
<reference evidence="1" key="1">
    <citation type="submission" date="2013-11" db="EMBL/GenBank/DDBJ databases">
        <title>Genome sequence of the fusiform rust pathogen reveals effectors for host alternation and coevolution with pine.</title>
        <authorList>
            <consortium name="DOE Joint Genome Institute"/>
            <person name="Smith K."/>
            <person name="Pendleton A."/>
            <person name="Kubisiak T."/>
            <person name="Anderson C."/>
            <person name="Salamov A."/>
            <person name="Aerts A."/>
            <person name="Riley R."/>
            <person name="Clum A."/>
            <person name="Lindquist E."/>
            <person name="Ence D."/>
            <person name="Campbell M."/>
            <person name="Kronenberg Z."/>
            <person name="Feau N."/>
            <person name="Dhillon B."/>
            <person name="Hamelin R."/>
            <person name="Burleigh J."/>
            <person name="Smith J."/>
            <person name="Yandell M."/>
            <person name="Nelson C."/>
            <person name="Grigoriev I."/>
            <person name="Davis J."/>
        </authorList>
    </citation>
    <scope>NUCLEOTIDE SEQUENCE</scope>
    <source>
        <strain evidence="1">G11</strain>
    </source>
</reference>
<name>A0A9P6NQ82_9BASI</name>